<name>J3P9J0_GAET3</name>
<reference evidence="1" key="3">
    <citation type="submission" date="2010-09" db="EMBL/GenBank/DDBJ databases">
        <title>Annotation of Gaeumannomyces graminis var. tritici R3-111a-1.</title>
        <authorList>
            <consortium name="The Broad Institute Genome Sequencing Platform"/>
            <person name="Ma L.-J."/>
            <person name="Dead R."/>
            <person name="Young S.K."/>
            <person name="Zeng Q."/>
            <person name="Gargeya S."/>
            <person name="Fitzgerald M."/>
            <person name="Haas B."/>
            <person name="Abouelleil A."/>
            <person name="Alvarado L."/>
            <person name="Arachchi H.M."/>
            <person name="Berlin A."/>
            <person name="Brown A."/>
            <person name="Chapman S.B."/>
            <person name="Chen Z."/>
            <person name="Dunbar C."/>
            <person name="Freedman E."/>
            <person name="Gearin G."/>
            <person name="Gellesch M."/>
            <person name="Goldberg J."/>
            <person name="Griggs A."/>
            <person name="Gujja S."/>
            <person name="Heiman D."/>
            <person name="Howarth C."/>
            <person name="Larson L."/>
            <person name="Lui A."/>
            <person name="MacDonald P.J.P."/>
            <person name="Mehta T."/>
            <person name="Montmayeur A."/>
            <person name="Murphy C."/>
            <person name="Neiman D."/>
            <person name="Pearson M."/>
            <person name="Priest M."/>
            <person name="Roberts A."/>
            <person name="Saif S."/>
            <person name="Shea T."/>
            <person name="Shenoy N."/>
            <person name="Sisk P."/>
            <person name="Stolte C."/>
            <person name="Sykes S."/>
            <person name="Yandava C."/>
            <person name="Wortman J."/>
            <person name="Nusbaum C."/>
            <person name="Birren B."/>
        </authorList>
    </citation>
    <scope>NUCLEOTIDE SEQUENCE</scope>
    <source>
        <strain evidence="1">R3-111a-1</strain>
    </source>
</reference>
<dbReference type="AlphaFoldDB" id="J3P9J0"/>
<organism evidence="1">
    <name type="scientific">Gaeumannomyces tritici (strain R3-111a-1)</name>
    <name type="common">Wheat and barley take-all root rot fungus</name>
    <name type="synonym">Gaeumannomyces graminis var. tritici</name>
    <dbReference type="NCBI Taxonomy" id="644352"/>
    <lineage>
        <taxon>Eukaryota</taxon>
        <taxon>Fungi</taxon>
        <taxon>Dikarya</taxon>
        <taxon>Ascomycota</taxon>
        <taxon>Pezizomycotina</taxon>
        <taxon>Sordariomycetes</taxon>
        <taxon>Sordariomycetidae</taxon>
        <taxon>Magnaporthales</taxon>
        <taxon>Magnaporthaceae</taxon>
        <taxon>Gaeumannomyces</taxon>
    </lineage>
</organism>
<dbReference type="Proteomes" id="UP000006039">
    <property type="component" value="Unassembled WGS sequence"/>
</dbReference>
<evidence type="ECO:0000313" key="2">
    <source>
        <dbReference type="EnsemblFungi" id="EJT73326"/>
    </source>
</evidence>
<sequence length="51" mass="5748">MDCIFLSLWRRRVLAGGHPGGWGGLDQRGRSLLVPQLIWMNGELVNQSSRL</sequence>
<dbReference type="EnsemblFungi" id="EJT73326">
    <property type="protein sequence ID" value="EJT73326"/>
    <property type="gene ID" value="GGTG_10170"/>
</dbReference>
<reference evidence="2" key="5">
    <citation type="submission" date="2018-04" db="UniProtKB">
        <authorList>
            <consortium name="EnsemblFungi"/>
        </authorList>
    </citation>
    <scope>IDENTIFICATION</scope>
    <source>
        <strain evidence="2">R3-111a-1</strain>
    </source>
</reference>
<evidence type="ECO:0000313" key="3">
    <source>
        <dbReference type="Proteomes" id="UP000006039"/>
    </source>
</evidence>
<dbReference type="RefSeq" id="XP_009226300.1">
    <property type="nucleotide sequence ID" value="XM_009228036.1"/>
</dbReference>
<evidence type="ECO:0000313" key="1">
    <source>
        <dbReference type="EMBL" id="EJT73326.1"/>
    </source>
</evidence>
<reference evidence="2" key="4">
    <citation type="journal article" date="2015" name="G3 (Bethesda)">
        <title>Genome sequences of three phytopathogenic species of the Magnaporthaceae family of fungi.</title>
        <authorList>
            <person name="Okagaki L.H."/>
            <person name="Nunes C.C."/>
            <person name="Sailsbery J."/>
            <person name="Clay B."/>
            <person name="Brown D."/>
            <person name="John T."/>
            <person name="Oh Y."/>
            <person name="Young N."/>
            <person name="Fitzgerald M."/>
            <person name="Haas B.J."/>
            <person name="Zeng Q."/>
            <person name="Young S."/>
            <person name="Adiconis X."/>
            <person name="Fan L."/>
            <person name="Levin J.Z."/>
            <person name="Mitchell T.K."/>
            <person name="Okubara P.A."/>
            <person name="Farman M.L."/>
            <person name="Kohn L.M."/>
            <person name="Birren B."/>
            <person name="Ma L.-J."/>
            <person name="Dean R.A."/>
        </authorList>
    </citation>
    <scope>NUCLEOTIDE SEQUENCE</scope>
    <source>
        <strain evidence="2">R3-111a-1</strain>
    </source>
</reference>
<dbReference type="HOGENOM" id="CLU_3106475_0_0_1"/>
<protein>
    <submittedName>
        <fullName evidence="1 2">Uncharacterized protein</fullName>
    </submittedName>
</protein>
<accession>J3P9J0</accession>
<dbReference type="GeneID" id="20350628"/>
<reference evidence="1" key="2">
    <citation type="submission" date="2010-07" db="EMBL/GenBank/DDBJ databases">
        <authorList>
            <consortium name="The Broad Institute Genome Sequencing Platform"/>
            <consortium name="Broad Institute Genome Sequencing Center for Infectious Disease"/>
            <person name="Ma L.-J."/>
            <person name="Dead R."/>
            <person name="Young S."/>
            <person name="Zeng Q."/>
            <person name="Koehrsen M."/>
            <person name="Alvarado L."/>
            <person name="Berlin A."/>
            <person name="Chapman S.B."/>
            <person name="Chen Z."/>
            <person name="Freedman E."/>
            <person name="Gellesch M."/>
            <person name="Goldberg J."/>
            <person name="Griggs A."/>
            <person name="Gujja S."/>
            <person name="Heilman E.R."/>
            <person name="Heiman D."/>
            <person name="Hepburn T."/>
            <person name="Howarth C."/>
            <person name="Jen D."/>
            <person name="Larson L."/>
            <person name="Mehta T."/>
            <person name="Neiman D."/>
            <person name="Pearson M."/>
            <person name="Roberts A."/>
            <person name="Saif S."/>
            <person name="Shea T."/>
            <person name="Shenoy N."/>
            <person name="Sisk P."/>
            <person name="Stolte C."/>
            <person name="Sykes S."/>
            <person name="Walk T."/>
            <person name="White J."/>
            <person name="Yandava C."/>
            <person name="Haas B."/>
            <person name="Nusbaum C."/>
            <person name="Birren B."/>
        </authorList>
    </citation>
    <scope>NUCLEOTIDE SEQUENCE</scope>
    <source>
        <strain evidence="1">R3-111a-1</strain>
    </source>
</reference>
<keyword evidence="3" id="KW-1185">Reference proteome</keyword>
<dbReference type="VEuPathDB" id="FungiDB:GGTG_10170"/>
<dbReference type="EMBL" id="GL385399">
    <property type="protein sequence ID" value="EJT73326.1"/>
    <property type="molecule type" value="Genomic_DNA"/>
</dbReference>
<proteinExistence type="predicted"/>
<reference evidence="3" key="1">
    <citation type="submission" date="2010-07" db="EMBL/GenBank/DDBJ databases">
        <title>The genome sequence of Gaeumannomyces graminis var. tritici strain R3-111a-1.</title>
        <authorList>
            <consortium name="The Broad Institute Genome Sequencing Platform"/>
            <person name="Ma L.-J."/>
            <person name="Dead R."/>
            <person name="Young S."/>
            <person name="Zeng Q."/>
            <person name="Koehrsen M."/>
            <person name="Alvarado L."/>
            <person name="Berlin A."/>
            <person name="Chapman S.B."/>
            <person name="Chen Z."/>
            <person name="Freedman E."/>
            <person name="Gellesch M."/>
            <person name="Goldberg J."/>
            <person name="Griggs A."/>
            <person name="Gujja S."/>
            <person name="Heilman E.R."/>
            <person name="Heiman D."/>
            <person name="Hepburn T."/>
            <person name="Howarth C."/>
            <person name="Jen D."/>
            <person name="Larson L."/>
            <person name="Mehta T."/>
            <person name="Neiman D."/>
            <person name="Pearson M."/>
            <person name="Roberts A."/>
            <person name="Saif S."/>
            <person name="Shea T."/>
            <person name="Shenoy N."/>
            <person name="Sisk P."/>
            <person name="Stolte C."/>
            <person name="Sykes S."/>
            <person name="Walk T."/>
            <person name="White J."/>
            <person name="Yandava C."/>
            <person name="Haas B."/>
            <person name="Nusbaum C."/>
            <person name="Birren B."/>
        </authorList>
    </citation>
    <scope>NUCLEOTIDE SEQUENCE [LARGE SCALE GENOMIC DNA]</scope>
    <source>
        <strain evidence="3">R3-111a-1</strain>
    </source>
</reference>
<gene>
    <name evidence="2" type="primary">20350628</name>
    <name evidence="1" type="ORF">GGTG_10170</name>
</gene>